<reference evidence="1 2" key="1">
    <citation type="journal article" date="2019" name="Genome Biol. Evol.">
        <title>Insights into the evolution of the New World diploid cottons (Gossypium, subgenus Houzingenia) based on genome sequencing.</title>
        <authorList>
            <person name="Grover C.E."/>
            <person name="Arick M.A. 2nd"/>
            <person name="Thrash A."/>
            <person name="Conover J.L."/>
            <person name="Sanders W.S."/>
            <person name="Peterson D.G."/>
            <person name="Frelichowski J.E."/>
            <person name="Scheffler J.A."/>
            <person name="Scheffler B.E."/>
            <person name="Wendel J.F."/>
        </authorList>
    </citation>
    <scope>NUCLEOTIDE SEQUENCE [LARGE SCALE GENOMIC DNA]</scope>
    <source>
        <strain evidence="1">57</strain>
        <tissue evidence="1">Leaf</tissue>
    </source>
</reference>
<dbReference type="AlphaFoldDB" id="A0A7J8TQ31"/>
<evidence type="ECO:0000313" key="1">
    <source>
        <dbReference type="EMBL" id="MBA0640346.1"/>
    </source>
</evidence>
<keyword evidence="2" id="KW-1185">Reference proteome</keyword>
<comment type="caution">
    <text evidence="1">The sequence shown here is derived from an EMBL/GenBank/DDBJ whole genome shotgun (WGS) entry which is preliminary data.</text>
</comment>
<protein>
    <submittedName>
        <fullName evidence="1">Uncharacterized protein</fullName>
    </submittedName>
</protein>
<name>A0A7J8TQ31_9ROSI</name>
<evidence type="ECO:0000313" key="2">
    <source>
        <dbReference type="Proteomes" id="UP000593573"/>
    </source>
</evidence>
<dbReference type="EMBL" id="JABFAB010000001">
    <property type="protein sequence ID" value="MBA0640346.1"/>
    <property type="molecule type" value="Genomic_DNA"/>
</dbReference>
<organism evidence="1 2">
    <name type="scientific">Gossypium klotzschianum</name>
    <dbReference type="NCBI Taxonomy" id="34286"/>
    <lineage>
        <taxon>Eukaryota</taxon>
        <taxon>Viridiplantae</taxon>
        <taxon>Streptophyta</taxon>
        <taxon>Embryophyta</taxon>
        <taxon>Tracheophyta</taxon>
        <taxon>Spermatophyta</taxon>
        <taxon>Magnoliopsida</taxon>
        <taxon>eudicotyledons</taxon>
        <taxon>Gunneridae</taxon>
        <taxon>Pentapetalae</taxon>
        <taxon>rosids</taxon>
        <taxon>malvids</taxon>
        <taxon>Malvales</taxon>
        <taxon>Malvaceae</taxon>
        <taxon>Malvoideae</taxon>
        <taxon>Gossypium</taxon>
    </lineage>
</organism>
<sequence>MKENEEFMWPTKSVIGDSLYTQYVELNQK</sequence>
<gene>
    <name evidence="1" type="ORF">Goklo_023292</name>
</gene>
<dbReference type="Proteomes" id="UP000593573">
    <property type="component" value="Unassembled WGS sequence"/>
</dbReference>
<accession>A0A7J8TQ31</accession>
<proteinExistence type="predicted"/>